<gene>
    <name evidence="3" type="ORF">LIER_43138</name>
</gene>
<dbReference type="Proteomes" id="UP001454036">
    <property type="component" value="Unassembled WGS sequence"/>
</dbReference>
<keyword evidence="2" id="KW-1133">Transmembrane helix</keyword>
<reference evidence="3 4" key="1">
    <citation type="submission" date="2024-01" db="EMBL/GenBank/DDBJ databases">
        <title>The complete chloroplast genome sequence of Lithospermum erythrorhizon: insights into the phylogenetic relationship among Boraginaceae species and the maternal lineages of purple gromwells.</title>
        <authorList>
            <person name="Okada T."/>
            <person name="Watanabe K."/>
        </authorList>
    </citation>
    <scope>NUCLEOTIDE SEQUENCE [LARGE SCALE GENOMIC DNA]</scope>
</reference>
<proteinExistence type="predicted"/>
<keyword evidence="2" id="KW-0472">Membrane</keyword>
<evidence type="ECO:0000313" key="3">
    <source>
        <dbReference type="EMBL" id="GAA0151293.1"/>
    </source>
</evidence>
<dbReference type="EMBL" id="BAABME010032957">
    <property type="protein sequence ID" value="GAA0151293.1"/>
    <property type="molecule type" value="Genomic_DNA"/>
</dbReference>
<evidence type="ECO:0000256" key="2">
    <source>
        <dbReference type="SAM" id="Phobius"/>
    </source>
</evidence>
<name>A0AAV3PM59_LITER</name>
<feature type="compositionally biased region" description="Low complexity" evidence="1">
    <location>
        <begin position="41"/>
        <end position="65"/>
    </location>
</feature>
<dbReference type="AlphaFoldDB" id="A0AAV3PM59"/>
<sequence length="109" mass="12052">MAIEGQNTPDHRIFYIMALSLIWLVHIIMETNRSNDNRPPENNGLNLNDLLGQQQENAPANAQEPINLRSGGIVSEVGNSRPPEMAGILHGLMGTIVTSVMQQLREKLP</sequence>
<keyword evidence="4" id="KW-1185">Reference proteome</keyword>
<comment type="caution">
    <text evidence="3">The sequence shown here is derived from an EMBL/GenBank/DDBJ whole genome shotgun (WGS) entry which is preliminary data.</text>
</comment>
<feature type="transmembrane region" description="Helical" evidence="2">
    <location>
        <begin position="12"/>
        <end position="29"/>
    </location>
</feature>
<evidence type="ECO:0000313" key="4">
    <source>
        <dbReference type="Proteomes" id="UP001454036"/>
    </source>
</evidence>
<feature type="region of interest" description="Disordered" evidence="1">
    <location>
        <begin position="33"/>
        <end position="67"/>
    </location>
</feature>
<accession>A0AAV3PM59</accession>
<protein>
    <submittedName>
        <fullName evidence="3">Uncharacterized protein</fullName>
    </submittedName>
</protein>
<evidence type="ECO:0000256" key="1">
    <source>
        <dbReference type="SAM" id="MobiDB-lite"/>
    </source>
</evidence>
<keyword evidence="2" id="KW-0812">Transmembrane</keyword>
<organism evidence="3 4">
    <name type="scientific">Lithospermum erythrorhizon</name>
    <name type="common">Purple gromwell</name>
    <name type="synonym">Lithospermum officinale var. erythrorhizon</name>
    <dbReference type="NCBI Taxonomy" id="34254"/>
    <lineage>
        <taxon>Eukaryota</taxon>
        <taxon>Viridiplantae</taxon>
        <taxon>Streptophyta</taxon>
        <taxon>Embryophyta</taxon>
        <taxon>Tracheophyta</taxon>
        <taxon>Spermatophyta</taxon>
        <taxon>Magnoliopsida</taxon>
        <taxon>eudicotyledons</taxon>
        <taxon>Gunneridae</taxon>
        <taxon>Pentapetalae</taxon>
        <taxon>asterids</taxon>
        <taxon>lamiids</taxon>
        <taxon>Boraginales</taxon>
        <taxon>Boraginaceae</taxon>
        <taxon>Boraginoideae</taxon>
        <taxon>Lithospermeae</taxon>
        <taxon>Lithospermum</taxon>
    </lineage>
</organism>